<organism evidence="3 4">
    <name type="scientific">Amycolatopsis taiwanensis</name>
    <dbReference type="NCBI Taxonomy" id="342230"/>
    <lineage>
        <taxon>Bacteria</taxon>
        <taxon>Bacillati</taxon>
        <taxon>Actinomycetota</taxon>
        <taxon>Actinomycetes</taxon>
        <taxon>Pseudonocardiales</taxon>
        <taxon>Pseudonocardiaceae</taxon>
        <taxon>Amycolatopsis</taxon>
    </lineage>
</organism>
<dbReference type="Proteomes" id="UP001165136">
    <property type="component" value="Unassembled WGS sequence"/>
</dbReference>
<feature type="chain" id="PRO_5040920537" description="DUF3558 domain-containing protein" evidence="2">
    <location>
        <begin position="19"/>
        <end position="192"/>
    </location>
</feature>
<comment type="caution">
    <text evidence="3">The sequence shown here is derived from an EMBL/GenBank/DDBJ whole genome shotgun (WGS) entry which is preliminary data.</text>
</comment>
<protein>
    <recommendedName>
        <fullName evidence="5">DUF3558 domain-containing protein</fullName>
    </recommendedName>
</protein>
<evidence type="ECO:0000256" key="1">
    <source>
        <dbReference type="SAM" id="MobiDB-lite"/>
    </source>
</evidence>
<dbReference type="AlphaFoldDB" id="A0A9W6QXS1"/>
<accession>A0A9W6QXS1</accession>
<keyword evidence="2" id="KW-0732">Signal</keyword>
<dbReference type="Pfam" id="PF12079">
    <property type="entry name" value="DUF3558"/>
    <property type="match status" value="1"/>
</dbReference>
<dbReference type="PROSITE" id="PS51257">
    <property type="entry name" value="PROKAR_LIPOPROTEIN"/>
    <property type="match status" value="1"/>
</dbReference>
<gene>
    <name evidence="3" type="ORF">Atai01_06260</name>
</gene>
<feature type="region of interest" description="Disordered" evidence="1">
    <location>
        <begin position="22"/>
        <end position="48"/>
    </location>
</feature>
<reference evidence="3" key="1">
    <citation type="submission" date="2023-03" db="EMBL/GenBank/DDBJ databases">
        <title>Amycolatopsis taiwanensis NBRC 103393.</title>
        <authorList>
            <person name="Ichikawa N."/>
            <person name="Sato H."/>
            <person name="Tonouchi N."/>
        </authorList>
    </citation>
    <scope>NUCLEOTIDE SEQUENCE</scope>
    <source>
        <strain evidence="3">NBRC 103393</strain>
    </source>
</reference>
<name>A0A9W6QXS1_9PSEU</name>
<evidence type="ECO:0000256" key="2">
    <source>
        <dbReference type="SAM" id="SignalP"/>
    </source>
</evidence>
<feature type="signal peptide" evidence="2">
    <location>
        <begin position="1"/>
        <end position="18"/>
    </location>
</feature>
<dbReference type="InterPro" id="IPR024520">
    <property type="entry name" value="DUF3558"/>
</dbReference>
<dbReference type="RefSeq" id="WP_285485779.1">
    <property type="nucleotide sequence ID" value="NZ_BSTI01000001.1"/>
</dbReference>
<evidence type="ECO:0008006" key="5">
    <source>
        <dbReference type="Google" id="ProtNLM"/>
    </source>
</evidence>
<proteinExistence type="predicted"/>
<dbReference type="EMBL" id="BSTI01000001">
    <property type="protein sequence ID" value="GLY64007.1"/>
    <property type="molecule type" value="Genomic_DNA"/>
</dbReference>
<evidence type="ECO:0000313" key="4">
    <source>
        <dbReference type="Proteomes" id="UP001165136"/>
    </source>
</evidence>
<keyword evidence="4" id="KW-1185">Reference proteome</keyword>
<evidence type="ECO:0000313" key="3">
    <source>
        <dbReference type="EMBL" id="GLY64007.1"/>
    </source>
</evidence>
<sequence length="192" mass="18828">MRTAALTTVIAAAALAAAACTSKQPGQPSPSSGQSAGSGASSSPSSGAANGLAGLNACSLLTDDEAKQVVPGVNPPIDQGELGGTGTNNCQWNKSVTNGAGGVAFSITVRPAQGLEDVNPNGGQTTKTTSNAGRQVVLLTNSGSGISCIAAVAVGSGRVDIEARTLRGATTEEMCTIVEKTDGFVEPKLPAS</sequence>